<gene>
    <name evidence="3" type="ORF">AUEXF2481DRAFT_5174</name>
</gene>
<feature type="compositionally biased region" description="Low complexity" evidence="2">
    <location>
        <begin position="2081"/>
        <end position="2094"/>
    </location>
</feature>
<feature type="compositionally biased region" description="Basic and acidic residues" evidence="2">
    <location>
        <begin position="1"/>
        <end position="11"/>
    </location>
</feature>
<feature type="compositionally biased region" description="Polar residues" evidence="2">
    <location>
        <begin position="122"/>
        <end position="132"/>
    </location>
</feature>
<dbReference type="PANTHER" id="PTHR23159:SF60">
    <property type="entry name" value="SPINDLE ASSEMBLY ABNORMAL PROTEIN 4"/>
    <property type="match status" value="1"/>
</dbReference>
<feature type="region of interest" description="Disordered" evidence="2">
    <location>
        <begin position="1142"/>
        <end position="1179"/>
    </location>
</feature>
<evidence type="ECO:0000256" key="1">
    <source>
        <dbReference type="SAM" id="Coils"/>
    </source>
</evidence>
<dbReference type="RefSeq" id="XP_013343371.1">
    <property type="nucleotide sequence ID" value="XM_013487917.1"/>
</dbReference>
<feature type="coiled-coil region" evidence="1">
    <location>
        <begin position="713"/>
        <end position="762"/>
    </location>
</feature>
<organism evidence="3 4">
    <name type="scientific">Aureobasidium subglaciale (strain EXF-2481)</name>
    <name type="common">Aureobasidium pullulans var. subglaciale</name>
    <dbReference type="NCBI Taxonomy" id="1043005"/>
    <lineage>
        <taxon>Eukaryota</taxon>
        <taxon>Fungi</taxon>
        <taxon>Dikarya</taxon>
        <taxon>Ascomycota</taxon>
        <taxon>Pezizomycotina</taxon>
        <taxon>Dothideomycetes</taxon>
        <taxon>Dothideomycetidae</taxon>
        <taxon>Dothideales</taxon>
        <taxon>Saccotheciaceae</taxon>
        <taxon>Aureobasidium</taxon>
    </lineage>
</organism>
<feature type="compositionally biased region" description="Polar residues" evidence="2">
    <location>
        <begin position="143"/>
        <end position="152"/>
    </location>
</feature>
<dbReference type="EMBL" id="KL584760">
    <property type="protein sequence ID" value="KEQ94908.1"/>
    <property type="molecule type" value="Genomic_DNA"/>
</dbReference>
<feature type="coiled-coil region" evidence="1">
    <location>
        <begin position="1826"/>
        <end position="1902"/>
    </location>
</feature>
<feature type="compositionally biased region" description="Polar residues" evidence="2">
    <location>
        <begin position="1938"/>
        <end position="1950"/>
    </location>
</feature>
<name>A0A074YAT6_AURSE</name>
<dbReference type="InParanoid" id="A0A074YAT6"/>
<dbReference type="STRING" id="1043005.A0A074YAT6"/>
<evidence type="ECO:0000256" key="2">
    <source>
        <dbReference type="SAM" id="MobiDB-lite"/>
    </source>
</evidence>
<dbReference type="HOGENOM" id="CLU_000589_0_0_1"/>
<feature type="region of interest" description="Disordered" evidence="2">
    <location>
        <begin position="1"/>
        <end position="182"/>
    </location>
</feature>
<evidence type="ECO:0000313" key="4">
    <source>
        <dbReference type="Proteomes" id="UP000030641"/>
    </source>
</evidence>
<dbReference type="OMA" id="EKYDDSQ"/>
<dbReference type="Proteomes" id="UP000030641">
    <property type="component" value="Unassembled WGS sequence"/>
</dbReference>
<reference evidence="3 4" key="1">
    <citation type="journal article" date="2014" name="BMC Genomics">
        <title>Genome sequencing of four Aureobasidium pullulans varieties: biotechnological potential, stress tolerance, and description of new species.</title>
        <authorList>
            <person name="Gostin Ar C."/>
            <person name="Ohm R.A."/>
            <person name="Kogej T."/>
            <person name="Sonjak S."/>
            <person name="Turk M."/>
            <person name="Zajc J."/>
            <person name="Zalar P."/>
            <person name="Grube M."/>
            <person name="Sun H."/>
            <person name="Han J."/>
            <person name="Sharma A."/>
            <person name="Chiniquy J."/>
            <person name="Ngan C.Y."/>
            <person name="Lipzen A."/>
            <person name="Barry K."/>
            <person name="Grigoriev I.V."/>
            <person name="Gunde-Cimerman N."/>
        </authorList>
    </citation>
    <scope>NUCLEOTIDE SEQUENCE [LARGE SCALE GENOMIC DNA]</scope>
    <source>
        <strain evidence="3 4">EXF-2481</strain>
    </source>
</reference>
<accession>A0A074YAT6</accession>
<feature type="compositionally biased region" description="Basic and acidic residues" evidence="2">
    <location>
        <begin position="2057"/>
        <end position="2080"/>
    </location>
</feature>
<sequence>MPNYSDRESIDSGRQSVPMWDSSDPDRAPPPLPIPPGSPGLATRSNASANIQATAQRLTERARENMPASVYTTNPSPATSPDKSLIKGAHHRRLQSLQTGSVRDLRSFIDGMRNGSPERPTSRSTATSQGSPTRPADADYFSSPPQDHSTPTPADRYALRDAPNLRPASRPRAILGENTPPSATMLALQTMTARDPDSSLHDITNSSPSREPKTLNEMMAQLTNITNITSGMQKDMAQLNRRSKDNAADLIGLKQAADSRDEEIRRNLRDLLSNVTASDAGSVFGGRSSAFGLGLLENKSITSPTAGARPFGSLPRSNSHGSFLDPGSPNPFSVDGAASVAMLEKIIREMVTKDGQDRLLSTLSELLDKHSRDNVQAIETAQKVAELSDFIKEKSGSHALVRHSMDSQDDEQKSKAIDAMSADILRLLHKIKDSTSQSGGLSNEIKALLQNLRGEVLGMGRELGRQLDQANSTSRVAEDGSQIKTDVEEIVNQGLSQLREHMEHIIQQNSQQLIMSNHQDENKSKDMYDIVKSAITEHSSALVQTQPQSDGLDRASILEAVKDAIEEFRPEIELQQFGLERDEILSVLKEGLHDYQANKEPSASPGANIEEVESAMQRALQEFNPPRPTDEIASFKEDLLASIRQSIEELKSAGPDDAATHAIVLGAVKEGLENHGPHAPREFDISRDDLFEAVKASLDGSTLPFGSFGEQVLGQLRNLIEEMKVEFKQYSAANGHDTEQVLDALKDGLESLRHEVESYVDRAQDVTGKDEIVDVVKSGLEQLRGDVQGYCAEGPSNGRNEMIDYIKAEFEHLHEAVSGLGTREGDEGRPSSTSEILVALEAGFLELKNQTASRDLLDETNEEVLEAMKAEFEALRDAVIAGSNTHKAEVIESLQESLDALHGKIGHREDGTSDNELLLSMKDELAHLRETIASTLLKSCAAAERDEMIETIREAVDTIRIQISSEQGEAHAVTLAALKEQLENFRESTTKGLVLSSGDNNNNDEEATQAPLDEIRTRLDEIAAASSGSGVNTALLEAIQGEFQQIRHSLGTGGSRADTEEVLDAVRLGLDDLQSSLEKKIDNPEVHRNLNNELMDTLNEGLDNMRSDVSKIMDKPVDMTVNYEILETLKEGVASLRADMEKLTGGDRPSTSLGSELILADAPGEDGSRELREDDKAAPSVSLKERMEALFAQLHIKVEGLAASIGDMPTSSAAPAEGTVLKEDLFGMEETLRQIQDALSIMAKKGNTELDNAVTKEDTDAIETLLRNTKAHLEELPASIASREQLDDVEAVVRSAKEAIDGLATKEDVTVVEVLLKDLAIAFEDSKSRAPEQGEEEDTASRLNKADLDALGMLCTEIKEKISELNLPDPDALPSKADVEQITGLINDFRESHDKVREGYENDIAITAKAFDDRRKEAEEMTEAISGVKAFLEEIKAEILAKVEEGTPGMADIEEAIKSIDEKVAGDEGIGADIKEILETVKNEFERSHESLGGIKIDHEQNSSTLLEKHAEHKDAIVAAVTEKVDSCFDGLMSKYDDAQAAAHDNAKSMEEQVEQQKEILNSTKEMTDELKLSIDTLGTSLTAFIPSFNEATEKISEDSKTVFEKVEGAMLKMDEHNDGMKTEHQTTREDVVRVVEAIALLQGEVTEYNPQFSMSLKELHALVGAHYEYSQQLAATAEEQAKTVHDTIRTVTEESKTHIEGLFAENLKKHFSENLSAQTEELKGALPALLPALAEPAEKYDDTAIHEKLDKLVGDTAVHEKLDTLVNLAGEAGAATAQLERLDEIHAQVKATAAEVSAFVAIQQKQITEGQESKEREAEELALLLERRQVQKDNIETDISSLNEEKESLQAIVEALRAEKDALAAQKARLNSDVSSLHTALEIRREELHIMDEKADALERRILEGLIDHSRAMLLTQKTPKMSPKKKPLRDLRLPSDASTTNLPAPTTPSLLQSHALAMKTRGMPKKTGTTPNTGERRIMSLSQISRNLPTGGPATYAAAAPSLVSAQGSINRSQSLKHNKLRKISWGTARAAADKENDIEEVTEIDSNYGGSRPVSRDSEYRPQSRDYDSRPVSRDSLDSSYYNSSRRSISYAGSQSAWTESNSGITDDGRRTSLGTLGTYETGSYMTGSDIDRRTSIGSTIRSTMDRSIIHEEEDDSDLESEYHVGLETPAVPVEATIGKDIVHYAPPSDSGIGSDLPTAALQGNVDYFAGAVVPTTVHEDRAA</sequence>
<feature type="compositionally biased region" description="Basic and acidic residues" evidence="2">
    <location>
        <begin position="1166"/>
        <end position="1179"/>
    </location>
</feature>
<feature type="compositionally biased region" description="Polar residues" evidence="2">
    <location>
        <begin position="2095"/>
        <end position="2108"/>
    </location>
</feature>
<feature type="region of interest" description="Disordered" evidence="2">
    <location>
        <begin position="1920"/>
        <end position="1950"/>
    </location>
</feature>
<feature type="compositionally biased region" description="Polar residues" evidence="2">
    <location>
        <begin position="43"/>
        <end position="57"/>
    </location>
</feature>
<evidence type="ECO:0008006" key="5">
    <source>
        <dbReference type="Google" id="ProtNLM"/>
    </source>
</evidence>
<feature type="compositionally biased region" description="Pro residues" evidence="2">
    <location>
        <begin position="28"/>
        <end position="38"/>
    </location>
</feature>
<protein>
    <recommendedName>
        <fullName evidence="5">Chromosome segregation ATPase family protein</fullName>
    </recommendedName>
</protein>
<dbReference type="OrthoDB" id="5423371at2759"/>
<dbReference type="GeneID" id="25368752"/>
<feature type="compositionally biased region" description="Polar residues" evidence="2">
    <location>
        <begin position="70"/>
        <end position="82"/>
    </location>
</feature>
<keyword evidence="4" id="KW-1185">Reference proteome</keyword>
<feature type="region of interest" description="Disordered" evidence="2">
    <location>
        <begin position="2047"/>
        <end position="2116"/>
    </location>
</feature>
<feature type="region of interest" description="Disordered" evidence="2">
    <location>
        <begin position="307"/>
        <end position="330"/>
    </location>
</feature>
<proteinExistence type="predicted"/>
<evidence type="ECO:0000313" key="3">
    <source>
        <dbReference type="EMBL" id="KEQ94908.1"/>
    </source>
</evidence>
<feature type="region of interest" description="Disordered" evidence="2">
    <location>
        <begin position="193"/>
        <end position="212"/>
    </location>
</feature>
<keyword evidence="1" id="KW-0175">Coiled coil</keyword>
<dbReference type="PANTHER" id="PTHR23159">
    <property type="entry name" value="CENTROSOMAL PROTEIN 2"/>
    <property type="match status" value="1"/>
</dbReference>